<sequence length="140" mass="15839">MAPSSPPPHSPKPPSPPSQPPMTVSEVIRRIAERPHPSFLRYYEGYPEWKLWALSGRLEELAKAHQVEITFVVYPMPVPQKLFRAYVDTMMQDEDLTKAVDAHRRARVLLSNEEANGIMAMIEGWDEEESDSDGEAVSPP</sequence>
<organism evidence="1 2">
    <name type="scientific">Boeremia exigua</name>
    <dbReference type="NCBI Taxonomy" id="749465"/>
    <lineage>
        <taxon>Eukaryota</taxon>
        <taxon>Fungi</taxon>
        <taxon>Dikarya</taxon>
        <taxon>Ascomycota</taxon>
        <taxon>Pezizomycotina</taxon>
        <taxon>Dothideomycetes</taxon>
        <taxon>Pleosporomycetidae</taxon>
        <taxon>Pleosporales</taxon>
        <taxon>Pleosporineae</taxon>
        <taxon>Didymellaceae</taxon>
        <taxon>Boeremia</taxon>
    </lineage>
</organism>
<protein>
    <submittedName>
        <fullName evidence="1">Uncharacterized protein</fullName>
    </submittedName>
</protein>
<dbReference type="Proteomes" id="UP001153331">
    <property type="component" value="Unassembled WGS sequence"/>
</dbReference>
<comment type="caution">
    <text evidence="1">The sequence shown here is derived from an EMBL/GenBank/DDBJ whole genome shotgun (WGS) entry which is preliminary data.</text>
</comment>
<keyword evidence="2" id="KW-1185">Reference proteome</keyword>
<evidence type="ECO:0000313" key="1">
    <source>
        <dbReference type="EMBL" id="KAJ8116000.1"/>
    </source>
</evidence>
<gene>
    <name evidence="1" type="ORF">OPT61_g2478</name>
</gene>
<evidence type="ECO:0000313" key="2">
    <source>
        <dbReference type="Proteomes" id="UP001153331"/>
    </source>
</evidence>
<dbReference type="EMBL" id="JAPHNI010000113">
    <property type="protein sequence ID" value="KAJ8116000.1"/>
    <property type="molecule type" value="Genomic_DNA"/>
</dbReference>
<name>A0ACC2ILD2_9PLEO</name>
<accession>A0ACC2ILD2</accession>
<proteinExistence type="predicted"/>
<reference evidence="1" key="1">
    <citation type="submission" date="2022-11" db="EMBL/GenBank/DDBJ databases">
        <title>Genome Sequence of Boeremia exigua.</title>
        <authorList>
            <person name="Buettner E."/>
        </authorList>
    </citation>
    <scope>NUCLEOTIDE SEQUENCE</scope>
    <source>
        <strain evidence="1">CU02</strain>
    </source>
</reference>